<evidence type="ECO:0000256" key="1">
    <source>
        <dbReference type="SAM" id="MobiDB-lite"/>
    </source>
</evidence>
<dbReference type="AlphaFoldDB" id="A0A3G8H6X5"/>
<proteinExistence type="predicted"/>
<accession>A0A3G8H6X5</accession>
<evidence type="ECO:0000313" key="3">
    <source>
        <dbReference type="Proteomes" id="UP000270411"/>
    </source>
</evidence>
<dbReference type="Proteomes" id="UP000270411">
    <property type="component" value="Chromosome 2"/>
</dbReference>
<gene>
    <name evidence="2" type="ORF">EHF44_20695</name>
</gene>
<protein>
    <submittedName>
        <fullName evidence="2">Uncharacterized protein</fullName>
    </submittedName>
</protein>
<name>A0A3G8H6X5_9BURK</name>
<sequence length="75" mass="8034">MRLLLAKGVFSLFDLVIPPALAGFAVWRCDGWNFSGVDALFAAPVLHEFIKKIEAPLGGGSAGGRARARRNPPQD</sequence>
<dbReference type="KEGG" id="cpau:EHF44_20695"/>
<feature type="region of interest" description="Disordered" evidence="1">
    <location>
        <begin position="56"/>
        <end position="75"/>
    </location>
</feature>
<feature type="compositionally biased region" description="Basic residues" evidence="1">
    <location>
        <begin position="66"/>
        <end position="75"/>
    </location>
</feature>
<dbReference type="EMBL" id="CP033970">
    <property type="protein sequence ID" value="AZG15860.1"/>
    <property type="molecule type" value="Genomic_DNA"/>
</dbReference>
<dbReference type="RefSeq" id="WP_124685592.1">
    <property type="nucleotide sequence ID" value="NZ_CP033970.1"/>
</dbReference>
<evidence type="ECO:0000313" key="2">
    <source>
        <dbReference type="EMBL" id="AZG15860.1"/>
    </source>
</evidence>
<organism evidence="2 3">
    <name type="scientific">Cupriavidus pauculus</name>
    <dbReference type="NCBI Taxonomy" id="82633"/>
    <lineage>
        <taxon>Bacteria</taxon>
        <taxon>Pseudomonadati</taxon>
        <taxon>Pseudomonadota</taxon>
        <taxon>Betaproteobacteria</taxon>
        <taxon>Burkholderiales</taxon>
        <taxon>Burkholderiaceae</taxon>
        <taxon>Cupriavidus</taxon>
    </lineage>
</organism>
<reference evidence="3" key="1">
    <citation type="submission" date="2018-11" db="EMBL/GenBank/DDBJ databases">
        <title>FDA dAtabase for Regulatory Grade micrObial Sequences (FDA-ARGOS): Supporting development and validation of Infectious Disease Dx tests.</title>
        <authorList>
            <person name="Goldberg B."/>
            <person name="Campos J."/>
            <person name="Tallon L."/>
            <person name="Sadzewicz L."/>
            <person name="Zhao X."/>
            <person name="Vavikolanu K."/>
            <person name="Mehta A."/>
            <person name="Aluvathingal J."/>
            <person name="Nadendla S."/>
            <person name="Geyer C."/>
            <person name="Nandy P."/>
            <person name="Yan Y."/>
            <person name="Sichtig H."/>
        </authorList>
    </citation>
    <scope>NUCLEOTIDE SEQUENCE [LARGE SCALE GENOMIC DNA]</scope>
    <source>
        <strain evidence="3">FDAARGOS_614</strain>
    </source>
</reference>